<keyword evidence="1" id="KW-0812">Transmembrane</keyword>
<feature type="transmembrane region" description="Helical" evidence="1">
    <location>
        <begin position="89"/>
        <end position="105"/>
    </location>
</feature>
<feature type="transmembrane region" description="Helical" evidence="1">
    <location>
        <begin position="111"/>
        <end position="130"/>
    </location>
</feature>
<reference evidence="2 3" key="1">
    <citation type="journal article" date="2018" name="Appl. Environ. Microbiol.">
        <title>Antimicrobial susceptibility testing and tentative epidemiological cut-off values of five Bacillus species relevant for use as animal feed additives or for plant protection.</title>
        <authorList>
            <person name="Agerso Y."/>
            <person name="Stuer-Lauridsen B."/>
            <person name="Bjerre K."/>
            <person name="Jensen M.G."/>
            <person name="Johansen E."/>
            <person name="Bennedsen M."/>
            <person name="Brockmann E."/>
            <person name="Nielsen B."/>
        </authorList>
    </citation>
    <scope>NUCLEOTIDE SEQUENCE [LARGE SCALE GENOMIC DNA]</scope>
    <source>
        <strain evidence="2 3">CHCC20162</strain>
    </source>
</reference>
<evidence type="ECO:0000313" key="2">
    <source>
        <dbReference type="EMBL" id="RDZ12642.1"/>
    </source>
</evidence>
<dbReference type="AlphaFoldDB" id="A0A3D8X055"/>
<evidence type="ECO:0008006" key="4">
    <source>
        <dbReference type="Google" id="ProtNLM"/>
    </source>
</evidence>
<organism evidence="2 3">
    <name type="scientific">Priestia megaterium</name>
    <name type="common">Bacillus megaterium</name>
    <dbReference type="NCBI Taxonomy" id="1404"/>
    <lineage>
        <taxon>Bacteria</taxon>
        <taxon>Bacillati</taxon>
        <taxon>Bacillota</taxon>
        <taxon>Bacilli</taxon>
        <taxon>Bacillales</taxon>
        <taxon>Bacillaceae</taxon>
        <taxon>Priestia</taxon>
    </lineage>
</organism>
<name>A0A3D8X055_PRIMG</name>
<dbReference type="RefSeq" id="WP_116075726.1">
    <property type="nucleotide sequence ID" value="NZ_CP187631.1"/>
</dbReference>
<accession>A0A3D8X055</accession>
<feature type="transmembrane region" description="Helical" evidence="1">
    <location>
        <begin position="66"/>
        <end position="84"/>
    </location>
</feature>
<proteinExistence type="predicted"/>
<gene>
    <name evidence="2" type="ORF">C3744_17570</name>
</gene>
<feature type="transmembrane region" description="Helical" evidence="1">
    <location>
        <begin position="12"/>
        <end position="32"/>
    </location>
</feature>
<keyword evidence="1" id="KW-1133">Transmembrane helix</keyword>
<dbReference type="Proteomes" id="UP000256519">
    <property type="component" value="Unassembled WGS sequence"/>
</dbReference>
<keyword evidence="1" id="KW-0472">Membrane</keyword>
<sequence>MNRSTFLKKLRMTIITTFRWSLALTFLIYGIAKIYPGQFSTGDFIYDSTKDSAMQLAWHFFGYSDTYNLFIAFGEITAALLLVIPKTATLGNIIYLPITVNITILDFCFEIPARSVTALLTCMSIALLFFEYKKLKRVFFDSPVAAETSIPTNLIKKKVNVQ</sequence>
<protein>
    <recommendedName>
        <fullName evidence="4">DoxX family protein</fullName>
    </recommendedName>
</protein>
<evidence type="ECO:0000256" key="1">
    <source>
        <dbReference type="SAM" id="Phobius"/>
    </source>
</evidence>
<comment type="caution">
    <text evidence="2">The sequence shown here is derived from an EMBL/GenBank/DDBJ whole genome shotgun (WGS) entry which is preliminary data.</text>
</comment>
<evidence type="ECO:0000313" key="3">
    <source>
        <dbReference type="Proteomes" id="UP000256519"/>
    </source>
</evidence>
<dbReference type="EMBL" id="PQWM01000018">
    <property type="protein sequence ID" value="RDZ12642.1"/>
    <property type="molecule type" value="Genomic_DNA"/>
</dbReference>